<keyword evidence="2" id="KW-0963">Cytoplasm</keyword>
<dbReference type="Pfam" id="PF09334">
    <property type="entry name" value="tRNA-synt_1g"/>
    <property type="match status" value="2"/>
</dbReference>
<dbReference type="PANTHER" id="PTHR43326">
    <property type="entry name" value="METHIONYL-TRNA SYNTHETASE"/>
    <property type="match status" value="1"/>
</dbReference>
<keyword evidence="4 13" id="KW-0436">Ligase</keyword>
<comment type="similarity">
    <text evidence="13">Belongs to the class-I aminoacyl-tRNA synthetase family.</text>
</comment>
<keyword evidence="6 13" id="KW-0067">ATP-binding</keyword>
<dbReference type="GO" id="GO:0006431">
    <property type="term" value="P:methionyl-tRNA aminoacylation"/>
    <property type="evidence" value="ECO:0007669"/>
    <property type="project" value="InterPro"/>
</dbReference>
<keyword evidence="8 13" id="KW-0648">Protein biosynthesis</keyword>
<feature type="region of interest" description="Disordered" evidence="14">
    <location>
        <begin position="486"/>
        <end position="505"/>
    </location>
</feature>
<dbReference type="PANTHER" id="PTHR43326:SF2">
    <property type="entry name" value="METHIONINE--TRNA LIGASE"/>
    <property type="match status" value="1"/>
</dbReference>
<dbReference type="SUPFAM" id="SSF47323">
    <property type="entry name" value="Anticodon-binding domain of a subclass of class I aminoacyl-tRNA synthetases"/>
    <property type="match status" value="1"/>
</dbReference>
<dbReference type="EMBL" id="HBGJ01008959">
    <property type="protein sequence ID" value="CAD9247315.1"/>
    <property type="molecule type" value="Transcribed_RNA"/>
</dbReference>
<dbReference type="NCBIfam" id="TIGR00398">
    <property type="entry name" value="metG"/>
    <property type="match status" value="1"/>
</dbReference>
<dbReference type="InterPro" id="IPR015413">
    <property type="entry name" value="Methionyl/Leucyl_tRNA_Synth"/>
</dbReference>
<evidence type="ECO:0000256" key="9">
    <source>
        <dbReference type="ARBA" id="ARBA00023146"/>
    </source>
</evidence>
<dbReference type="InterPro" id="IPR012340">
    <property type="entry name" value="NA-bd_OB-fold"/>
</dbReference>
<dbReference type="InterPro" id="IPR023457">
    <property type="entry name" value="Met-tRNA_synth_2"/>
</dbReference>
<evidence type="ECO:0000256" key="6">
    <source>
        <dbReference type="ARBA" id="ARBA00022840"/>
    </source>
</evidence>
<organism evidence="16">
    <name type="scientific">Phaeomonas parva</name>
    <dbReference type="NCBI Taxonomy" id="124430"/>
    <lineage>
        <taxon>Eukaryota</taxon>
        <taxon>Sar</taxon>
        <taxon>Stramenopiles</taxon>
        <taxon>Ochrophyta</taxon>
        <taxon>Pinguiophyceae</taxon>
        <taxon>Pinguiochrysidales</taxon>
        <taxon>Pinguiochrysidaceae</taxon>
        <taxon>Phaeomonas</taxon>
    </lineage>
</organism>
<dbReference type="SUPFAM" id="SSF52374">
    <property type="entry name" value="Nucleotidylyl transferase"/>
    <property type="match status" value="1"/>
</dbReference>
<dbReference type="EC" id="6.1.1.10" evidence="1"/>
<comment type="catalytic activity">
    <reaction evidence="11">
        <text>tRNA(Met) + L-methionine + ATP = L-methionyl-tRNA(Met) + AMP + diphosphate</text>
        <dbReference type="Rhea" id="RHEA:13481"/>
        <dbReference type="Rhea" id="RHEA-COMP:9667"/>
        <dbReference type="Rhea" id="RHEA-COMP:9698"/>
        <dbReference type="ChEBI" id="CHEBI:30616"/>
        <dbReference type="ChEBI" id="CHEBI:33019"/>
        <dbReference type="ChEBI" id="CHEBI:57844"/>
        <dbReference type="ChEBI" id="CHEBI:78442"/>
        <dbReference type="ChEBI" id="CHEBI:78530"/>
        <dbReference type="ChEBI" id="CHEBI:456215"/>
        <dbReference type="EC" id="6.1.1.10"/>
    </reaction>
</comment>
<protein>
    <recommendedName>
        <fullName evidence="1">methionine--tRNA ligase</fullName>
        <ecNumber evidence="1">6.1.1.10</ecNumber>
    </recommendedName>
    <alternativeName>
        <fullName evidence="10">Methionyl-tRNA synthetase</fullName>
    </alternativeName>
</protein>
<evidence type="ECO:0000256" key="4">
    <source>
        <dbReference type="ARBA" id="ARBA00022598"/>
    </source>
</evidence>
<evidence type="ECO:0000256" key="1">
    <source>
        <dbReference type="ARBA" id="ARBA00012838"/>
    </source>
</evidence>
<keyword evidence="7 12" id="KW-0694">RNA-binding</keyword>
<evidence type="ECO:0000256" key="13">
    <source>
        <dbReference type="RuleBase" id="RU363039"/>
    </source>
</evidence>
<feature type="domain" description="TRNA-binding" evidence="15">
    <location>
        <begin position="510"/>
        <end position="615"/>
    </location>
</feature>
<dbReference type="PROSITE" id="PS50886">
    <property type="entry name" value="TRBD"/>
    <property type="match status" value="1"/>
</dbReference>
<dbReference type="GO" id="GO:0004825">
    <property type="term" value="F:methionine-tRNA ligase activity"/>
    <property type="evidence" value="ECO:0007669"/>
    <property type="project" value="UniProtKB-EC"/>
</dbReference>
<evidence type="ECO:0000256" key="3">
    <source>
        <dbReference type="ARBA" id="ARBA00022555"/>
    </source>
</evidence>
<keyword evidence="3 12" id="KW-0820">tRNA-binding</keyword>
<evidence type="ECO:0000259" key="15">
    <source>
        <dbReference type="PROSITE" id="PS50886"/>
    </source>
</evidence>
<evidence type="ECO:0000256" key="12">
    <source>
        <dbReference type="PROSITE-ProRule" id="PRU00209"/>
    </source>
</evidence>
<dbReference type="InterPro" id="IPR014729">
    <property type="entry name" value="Rossmann-like_a/b/a_fold"/>
</dbReference>
<dbReference type="CDD" id="cd02799">
    <property type="entry name" value="tRNA_bind_EMAP-II_like"/>
    <property type="match status" value="1"/>
</dbReference>
<dbReference type="Gene3D" id="2.170.220.10">
    <property type="match status" value="1"/>
</dbReference>
<dbReference type="AlphaFoldDB" id="A0A7S1TUA4"/>
<reference evidence="16" key="1">
    <citation type="submission" date="2021-01" db="EMBL/GenBank/DDBJ databases">
        <authorList>
            <person name="Corre E."/>
            <person name="Pelletier E."/>
            <person name="Niang G."/>
            <person name="Scheremetjew M."/>
            <person name="Finn R."/>
            <person name="Kale V."/>
            <person name="Holt S."/>
            <person name="Cochrane G."/>
            <person name="Meng A."/>
            <person name="Brown T."/>
            <person name="Cohen L."/>
        </authorList>
    </citation>
    <scope>NUCLEOTIDE SEQUENCE</scope>
    <source>
        <strain evidence="16">CCMP2877</strain>
    </source>
</reference>
<dbReference type="InterPro" id="IPR002547">
    <property type="entry name" value="tRNA-bd_dom"/>
</dbReference>
<evidence type="ECO:0000313" key="16">
    <source>
        <dbReference type="EMBL" id="CAD9247315.1"/>
    </source>
</evidence>
<evidence type="ECO:0000256" key="10">
    <source>
        <dbReference type="ARBA" id="ARBA00030904"/>
    </source>
</evidence>
<dbReference type="SUPFAM" id="SSF50249">
    <property type="entry name" value="Nucleic acid-binding proteins"/>
    <property type="match status" value="1"/>
</dbReference>
<dbReference type="InterPro" id="IPR014758">
    <property type="entry name" value="Met-tRNA_synth"/>
</dbReference>
<proteinExistence type="inferred from homology"/>
<dbReference type="InterPro" id="IPR033911">
    <property type="entry name" value="MetRS_core"/>
</dbReference>
<keyword evidence="9 13" id="KW-0030">Aminoacyl-tRNA synthetase</keyword>
<sequence length="675" mass="74754">MAGRDVFFLTGSDEHGQKIAKRAEDEGTTPIAICDRYSSAFKALNQRLLVSNDGYVRTTDEDHMAICRRLWQQCAATLGPDGSDIYLTQYEGWYNVREETFVSETDAQLTNYMDPTSGQPLTKTSEESYFFRMSRYQERLVAHIQANPDFIQPPEKRGDILKRLEEPLRDLCVSRTTFDWGITLPEGYETNHVMYVWFDALTNYLSGVEVEGAAIGDNKFWPADVHIIGKDIIWFHTVIWPCMLMSANIPLPGAVFAHGFISGSDGQKMSKSLGNVVDPHDLLDFVGVDTFRWYMATESMFGKDLSFSTGNLILKHNSDLAHTLGNLVHRATSFCVANCDGRVPEETYGAAMGVELPFGFEVTAKAEELMRLNDFTAVGELVMSSLRALNTFITVQEPWKKKDNPPLRNAIVRAVVEGVWYLAHLLEPFCPVGAKKIFGKIEHPPQPLLALGLSGPIENVVPSGTAVTAGEILYAEINNCVENPEGSAKGKGKAPAPKPKKKAAAPAQDLATMLDIRVGLITSVAHVEGSDKLFVEQIEVGEDEPRTVCSGLRDFYELSDLENRRVLVFCNLKPRKMGAMRSQGMVLCAEKEVDGERKVEFVDIPDGAEVGERIRFGDLAGEPQSSNFVQKKKVLEKVFPDLKADADGVCNWKGHQMVTSAGPCAAPTLRDCELH</sequence>
<evidence type="ECO:0000256" key="7">
    <source>
        <dbReference type="ARBA" id="ARBA00022884"/>
    </source>
</evidence>
<evidence type="ECO:0000256" key="2">
    <source>
        <dbReference type="ARBA" id="ARBA00022490"/>
    </source>
</evidence>
<dbReference type="Gene3D" id="2.40.50.140">
    <property type="entry name" value="Nucleic acid-binding proteins"/>
    <property type="match status" value="1"/>
</dbReference>
<dbReference type="Gene3D" id="1.10.730.10">
    <property type="entry name" value="Isoleucyl-tRNA Synthetase, Domain 1"/>
    <property type="match status" value="1"/>
</dbReference>
<dbReference type="GO" id="GO:0000049">
    <property type="term" value="F:tRNA binding"/>
    <property type="evidence" value="ECO:0007669"/>
    <property type="project" value="UniProtKB-UniRule"/>
</dbReference>
<evidence type="ECO:0000256" key="8">
    <source>
        <dbReference type="ARBA" id="ARBA00022917"/>
    </source>
</evidence>
<evidence type="ECO:0000256" key="5">
    <source>
        <dbReference type="ARBA" id="ARBA00022741"/>
    </source>
</evidence>
<dbReference type="CDD" id="cd00814">
    <property type="entry name" value="MetRS_core"/>
    <property type="match status" value="1"/>
</dbReference>
<name>A0A7S1TUA4_9STRA</name>
<dbReference type="FunFam" id="2.170.220.10:FF:000002">
    <property type="entry name" value="Methionine--tRNA ligase"/>
    <property type="match status" value="1"/>
</dbReference>
<evidence type="ECO:0000256" key="11">
    <source>
        <dbReference type="ARBA" id="ARBA00047364"/>
    </source>
</evidence>
<accession>A0A7S1TUA4</accession>
<dbReference type="GO" id="GO:0005524">
    <property type="term" value="F:ATP binding"/>
    <property type="evidence" value="ECO:0007669"/>
    <property type="project" value="UniProtKB-KW"/>
</dbReference>
<gene>
    <name evidence="16" type="ORF">PPAR1163_LOCUS5667</name>
</gene>
<evidence type="ECO:0000256" key="14">
    <source>
        <dbReference type="SAM" id="MobiDB-lite"/>
    </source>
</evidence>
<dbReference type="PRINTS" id="PR01041">
    <property type="entry name" value="TRNASYNTHMET"/>
</dbReference>
<keyword evidence="5 13" id="KW-0547">Nucleotide-binding</keyword>
<dbReference type="InterPro" id="IPR009080">
    <property type="entry name" value="tRNAsynth_Ia_anticodon-bd"/>
</dbReference>
<dbReference type="Gene3D" id="3.40.50.620">
    <property type="entry name" value="HUPs"/>
    <property type="match status" value="1"/>
</dbReference>
<dbReference type="Pfam" id="PF01588">
    <property type="entry name" value="tRNA_bind"/>
    <property type="match status" value="1"/>
</dbReference>